<feature type="compositionally biased region" description="Basic and acidic residues" evidence="1">
    <location>
        <begin position="179"/>
        <end position="194"/>
    </location>
</feature>
<evidence type="ECO:0000256" key="2">
    <source>
        <dbReference type="SAM" id="Phobius"/>
    </source>
</evidence>
<keyword evidence="5" id="KW-1185">Reference proteome</keyword>
<dbReference type="KEGG" id="sfeu:IM697_35275"/>
<dbReference type="Proteomes" id="UP000594205">
    <property type="component" value="Chromosome"/>
</dbReference>
<dbReference type="EMBL" id="CP063373">
    <property type="protein sequence ID" value="QOV35290.1"/>
    <property type="molecule type" value="Genomic_DNA"/>
</dbReference>
<dbReference type="InterPro" id="IPR035940">
    <property type="entry name" value="CAP_sf"/>
</dbReference>
<evidence type="ECO:0000313" key="4">
    <source>
        <dbReference type="EMBL" id="QOV35290.1"/>
    </source>
</evidence>
<feature type="region of interest" description="Disordered" evidence="1">
    <location>
        <begin position="93"/>
        <end position="116"/>
    </location>
</feature>
<name>A0A7M2SG37_9ACTN</name>
<evidence type="ECO:0000256" key="1">
    <source>
        <dbReference type="SAM" id="MobiDB-lite"/>
    </source>
</evidence>
<feature type="region of interest" description="Disordered" evidence="1">
    <location>
        <begin position="152"/>
        <end position="254"/>
    </location>
</feature>
<dbReference type="RefSeq" id="WP_194040144.1">
    <property type="nucleotide sequence ID" value="NZ_CP063373.1"/>
</dbReference>
<keyword evidence="2" id="KW-1133">Transmembrane helix</keyword>
<feature type="compositionally biased region" description="Basic and acidic residues" evidence="1">
    <location>
        <begin position="239"/>
        <end position="248"/>
    </location>
</feature>
<keyword evidence="2" id="KW-0472">Membrane</keyword>
<feature type="compositionally biased region" description="Basic and acidic residues" evidence="1">
    <location>
        <begin position="29"/>
        <end position="43"/>
    </location>
</feature>
<organism evidence="4 5">
    <name type="scientific">Streptomyces ferrugineus</name>
    <dbReference type="NCBI Taxonomy" id="1413221"/>
    <lineage>
        <taxon>Bacteria</taxon>
        <taxon>Bacillati</taxon>
        <taxon>Actinomycetota</taxon>
        <taxon>Actinomycetes</taxon>
        <taxon>Kitasatosporales</taxon>
        <taxon>Streptomycetaceae</taxon>
        <taxon>Streptomyces</taxon>
    </lineage>
</organism>
<feature type="domain" description="SCP" evidence="3">
    <location>
        <begin position="265"/>
        <end position="379"/>
    </location>
</feature>
<dbReference type="PANTHER" id="PTHR31157:SF1">
    <property type="entry name" value="SCP DOMAIN-CONTAINING PROTEIN"/>
    <property type="match status" value="1"/>
</dbReference>
<protein>
    <submittedName>
        <fullName evidence="4">CAP domain-containing protein</fullName>
    </submittedName>
</protein>
<dbReference type="CDD" id="cd05379">
    <property type="entry name" value="CAP_bacterial"/>
    <property type="match status" value="1"/>
</dbReference>
<feature type="transmembrane region" description="Helical" evidence="2">
    <location>
        <begin position="119"/>
        <end position="142"/>
    </location>
</feature>
<gene>
    <name evidence="4" type="ORF">IM697_35275</name>
</gene>
<accession>A0A7M2SG37</accession>
<feature type="compositionally biased region" description="Low complexity" evidence="1">
    <location>
        <begin position="9"/>
        <end position="23"/>
    </location>
</feature>
<proteinExistence type="predicted"/>
<evidence type="ECO:0000313" key="5">
    <source>
        <dbReference type="Proteomes" id="UP000594205"/>
    </source>
</evidence>
<dbReference type="AlphaFoldDB" id="A0A7M2SG37"/>
<sequence>MGRHRRSAAGRAATGRATGVTHTDGSYTEGHDPRDSYASDRPTRGIAPYLNPEAYAEAYAQSDAYLFATDDDYARLTDTTTFPAQETAAFRSVGFTPDVGSRRPGGTHRRRKKKAAAPVKTGLLGVSAAVALGTVAVATGVVPGLDNYQLGGGSGPDRVQAADTPTNTPAEQGGTSGSADRDGSGDATSRDVERPTSPAPSTSSAAPTKTPSKEPSATPSEKPKETPSRTATKAPAPQKTKEPQKERTSAPVQVSAEAAAAAEVLQLVNEERAQVGCSPVAANSSLTDLAQAFSEDMAERGFFDHTSPDGASPWDRAAKAGITDLGGENIARGQADAAAVMEAWMNSPGHKANILNCDFKTLGVGVHFGAGGPWWTQDFGY</sequence>
<evidence type="ECO:0000259" key="3">
    <source>
        <dbReference type="Pfam" id="PF00188"/>
    </source>
</evidence>
<keyword evidence="2" id="KW-0812">Transmembrane</keyword>
<reference evidence="4 5" key="1">
    <citation type="submission" date="2020-10" db="EMBL/GenBank/DDBJ databases">
        <title>Streptomyces ferrugineus complate genome analysis.</title>
        <authorList>
            <person name="Anwar N."/>
        </authorList>
    </citation>
    <scope>NUCLEOTIDE SEQUENCE [LARGE SCALE GENOMIC DNA]</scope>
    <source>
        <strain evidence="4 5">CCTCC AA2014009</strain>
    </source>
</reference>
<feature type="compositionally biased region" description="Basic residues" evidence="1">
    <location>
        <begin position="105"/>
        <end position="115"/>
    </location>
</feature>
<dbReference type="InterPro" id="IPR014044">
    <property type="entry name" value="CAP_dom"/>
</dbReference>
<feature type="compositionally biased region" description="Low complexity" evidence="1">
    <location>
        <begin position="195"/>
        <end position="210"/>
    </location>
</feature>
<dbReference type="Pfam" id="PF00188">
    <property type="entry name" value="CAP"/>
    <property type="match status" value="1"/>
</dbReference>
<feature type="region of interest" description="Disordered" evidence="1">
    <location>
        <begin position="1"/>
        <end position="49"/>
    </location>
</feature>
<dbReference type="SUPFAM" id="SSF55797">
    <property type="entry name" value="PR-1-like"/>
    <property type="match status" value="1"/>
</dbReference>
<dbReference type="Gene3D" id="3.40.33.10">
    <property type="entry name" value="CAP"/>
    <property type="match status" value="1"/>
</dbReference>
<dbReference type="PANTHER" id="PTHR31157">
    <property type="entry name" value="SCP DOMAIN-CONTAINING PROTEIN"/>
    <property type="match status" value="1"/>
</dbReference>